<dbReference type="AlphaFoldDB" id="A0A4S2AYC8"/>
<dbReference type="EMBL" id="SRYZ01000015">
    <property type="protein sequence ID" value="TGY06578.1"/>
    <property type="molecule type" value="Genomic_DNA"/>
</dbReference>
<dbReference type="RefSeq" id="WP_136010006.1">
    <property type="nucleotide sequence ID" value="NZ_SRYZ01000015.1"/>
</dbReference>
<name>A0A4S2AYC8_9BACE</name>
<gene>
    <name evidence="3" type="ORF">E5355_08520</name>
</gene>
<dbReference type="PROSITE" id="PS51257">
    <property type="entry name" value="PROKAR_LIPOPROTEIN"/>
    <property type="match status" value="1"/>
</dbReference>
<reference evidence="3 4" key="1">
    <citation type="submission" date="2019-04" db="EMBL/GenBank/DDBJ databases">
        <title>Microbes associate with the intestines of laboratory mice.</title>
        <authorList>
            <person name="Navarre W."/>
            <person name="Wong E."/>
            <person name="Huang K."/>
            <person name="Tropini C."/>
            <person name="Ng K."/>
            <person name="Yu B."/>
        </authorList>
    </citation>
    <scope>NUCLEOTIDE SEQUENCE [LARGE SCALE GENOMIC DNA]</scope>
    <source>
        <strain evidence="3 4">NM69_E16B</strain>
    </source>
</reference>
<comment type="caution">
    <text evidence="3">The sequence shown here is derived from an EMBL/GenBank/DDBJ whole genome shotgun (WGS) entry which is preliminary data.</text>
</comment>
<feature type="domain" description="DUF5106" evidence="2">
    <location>
        <begin position="26"/>
        <end position="175"/>
    </location>
</feature>
<dbReference type="SUPFAM" id="SSF52833">
    <property type="entry name" value="Thioredoxin-like"/>
    <property type="match status" value="1"/>
</dbReference>
<proteinExistence type="predicted"/>
<dbReference type="InterPro" id="IPR012336">
    <property type="entry name" value="Thioredoxin-like_fold"/>
</dbReference>
<keyword evidence="4" id="KW-1185">Reference proteome</keyword>
<evidence type="ECO:0000313" key="4">
    <source>
        <dbReference type="Proteomes" id="UP000310532"/>
    </source>
</evidence>
<evidence type="ECO:0000259" key="2">
    <source>
        <dbReference type="Pfam" id="PF17127"/>
    </source>
</evidence>
<accession>A0A4S2AYC8</accession>
<dbReference type="InterPro" id="IPR036249">
    <property type="entry name" value="Thioredoxin-like_sf"/>
</dbReference>
<protein>
    <submittedName>
        <fullName evidence="3">DUF5106 domain-containing protein</fullName>
    </submittedName>
</protein>
<evidence type="ECO:0000313" key="3">
    <source>
        <dbReference type="EMBL" id="TGY06578.1"/>
    </source>
</evidence>
<evidence type="ECO:0000259" key="1">
    <source>
        <dbReference type="Pfam" id="PF13905"/>
    </source>
</evidence>
<dbReference type="Pfam" id="PF17127">
    <property type="entry name" value="DUF5106"/>
    <property type="match status" value="1"/>
</dbReference>
<dbReference type="Gene3D" id="3.40.30.10">
    <property type="entry name" value="Glutaredoxin"/>
    <property type="match status" value="1"/>
</dbReference>
<dbReference type="Proteomes" id="UP000310532">
    <property type="component" value="Unassembled WGS sequence"/>
</dbReference>
<dbReference type="Pfam" id="PF13905">
    <property type="entry name" value="Thioredoxin_8"/>
    <property type="match status" value="1"/>
</dbReference>
<dbReference type="InterPro" id="IPR033395">
    <property type="entry name" value="DUF5106"/>
</dbReference>
<feature type="domain" description="Thioredoxin-like fold" evidence="1">
    <location>
        <begin position="202"/>
        <end position="295"/>
    </location>
</feature>
<organism evidence="3 4">
    <name type="scientific">Bacteroides muris</name>
    <name type="common">ex Afrizal et al. 2022</name>
    <dbReference type="NCBI Taxonomy" id="2516960"/>
    <lineage>
        <taxon>Bacteria</taxon>
        <taxon>Pseudomonadati</taxon>
        <taxon>Bacteroidota</taxon>
        <taxon>Bacteroidia</taxon>
        <taxon>Bacteroidales</taxon>
        <taxon>Bacteroidaceae</taxon>
        <taxon>Bacteroides</taxon>
    </lineage>
</organism>
<sequence>MKKQLSYALLIGLVACACVRPKSAETAKEPVAGQDSTQSFELPAIPATLTSVAQREDYLIRHYWDHFPIAAQTTVFPCEKKGIEQAWVNFCYLLLPCPEDYSEARIKETFHKFLVNKVVLKHFMGLADKYWYDPNSPIRNEEFYIAMLETILRAPVLTDTEKLVPEARYELAQKNRKGSRAIDFVYTLKSGKQGTLHALRSDYTLLFINNPGCHACEAVISELKSSALVSRMLADHELTLLAMYTDENLSEWNEHLSDFPKEWINGYDSGQLINAGQLYDLRAIPTLYLLDAEKNVLLKDAPFAQIEEYLILHPVL</sequence>